<organism evidence="3 4">
    <name type="scientific">Neomoorella glycerini</name>
    <dbReference type="NCBI Taxonomy" id="55779"/>
    <lineage>
        <taxon>Bacteria</taxon>
        <taxon>Bacillati</taxon>
        <taxon>Bacillota</taxon>
        <taxon>Clostridia</taxon>
        <taxon>Neomoorellales</taxon>
        <taxon>Neomoorellaceae</taxon>
        <taxon>Neomoorella</taxon>
    </lineage>
</organism>
<dbReference type="CDD" id="cd01298">
    <property type="entry name" value="ATZ_TRZ_like"/>
    <property type="match status" value="1"/>
</dbReference>
<dbReference type="SUPFAM" id="SSF51556">
    <property type="entry name" value="Metallo-dependent hydrolases"/>
    <property type="match status" value="1"/>
</dbReference>
<dbReference type="InterPro" id="IPR006680">
    <property type="entry name" value="Amidohydro-rel"/>
</dbReference>
<dbReference type="SUPFAM" id="SSF51338">
    <property type="entry name" value="Composite domain of metallo-dependent hydrolases"/>
    <property type="match status" value="1"/>
</dbReference>
<dbReference type="SMR" id="A0A6I5ZS95"/>
<sequence length="446" mass="49199">MLEIDLLLTAGNIYTLDANDTRYETGSIAINNGRIVAIGCSNELEEQYIAKEKINANGKYIFPGLINTHTHLFQTILKGFARDMNLNDWLNTVIRPYVPHINAEICYLSALVGCIEALHSGTTTILDYMYAHPRPYLSDAVLQAFEDVGIRGLLARGFSERLYGSNTTGGMAEKSEEFLADALRLRSKYGDRIWLAPTAIWNMTDAGLRMVRDFAQDYQIPITMHINETELDDVFCLEHYGQPALVYLEEMGFLKEHLLAVHCVHIDAAGATILKKYGVKISYNPVSNMILGSGALPLSLLKKYQLNVSLGTDGAASNDSLNMLETMKVAALLPKVIYHDPAVISAQDIVRMATIDGAKALGLGEEIGSLEPGKKADLIIYNPLQPQSFPMHDPLATLVYTSNPTNIDTVIINGKLVMANNRIVTLDEEKVLKEALIAVGQLIERV</sequence>
<dbReference type="Gene3D" id="2.30.40.10">
    <property type="entry name" value="Urease, subunit C, domain 1"/>
    <property type="match status" value="1"/>
</dbReference>
<name>A0A6I5ZS95_9FIRM</name>
<dbReference type="Pfam" id="PF01979">
    <property type="entry name" value="Amidohydro_1"/>
    <property type="match status" value="1"/>
</dbReference>
<proteinExistence type="predicted"/>
<dbReference type="PANTHER" id="PTHR43794">
    <property type="entry name" value="AMINOHYDROLASE SSNA-RELATED"/>
    <property type="match status" value="1"/>
</dbReference>
<dbReference type="GO" id="GO:0016810">
    <property type="term" value="F:hydrolase activity, acting on carbon-nitrogen (but not peptide) bonds"/>
    <property type="evidence" value="ECO:0007669"/>
    <property type="project" value="InterPro"/>
</dbReference>
<dbReference type="RefSeq" id="WP_156273407.1">
    <property type="nucleotide sequence ID" value="NZ_CP046244.1"/>
</dbReference>
<dbReference type="InterPro" id="IPR032466">
    <property type="entry name" value="Metal_Hydrolase"/>
</dbReference>
<dbReference type="AlphaFoldDB" id="A0A6I5ZS95"/>
<dbReference type="PANTHER" id="PTHR43794:SF11">
    <property type="entry name" value="AMIDOHYDROLASE-RELATED DOMAIN-CONTAINING PROTEIN"/>
    <property type="match status" value="1"/>
</dbReference>
<feature type="domain" description="Amidohydrolase-related" evidence="2">
    <location>
        <begin position="60"/>
        <end position="417"/>
    </location>
</feature>
<evidence type="ECO:0000259" key="2">
    <source>
        <dbReference type="Pfam" id="PF01979"/>
    </source>
</evidence>
<gene>
    <name evidence="3" type="primary">triA_1</name>
    <name evidence="3" type="ORF">MGLY_19650</name>
</gene>
<evidence type="ECO:0000256" key="1">
    <source>
        <dbReference type="ARBA" id="ARBA00022801"/>
    </source>
</evidence>
<keyword evidence="4" id="KW-1185">Reference proteome</keyword>
<accession>A0A6I5ZS95</accession>
<dbReference type="OrthoDB" id="9807210at2"/>
<reference evidence="3 4" key="1">
    <citation type="submission" date="2019-11" db="EMBL/GenBank/DDBJ databases">
        <title>Genome sequence of Moorella glycerini DSM11254.</title>
        <authorList>
            <person name="Poehlein A."/>
            <person name="Boeer T."/>
            <person name="Daniel R."/>
        </authorList>
    </citation>
    <scope>NUCLEOTIDE SEQUENCE [LARGE SCALE GENOMIC DNA]</scope>
    <source>
        <strain evidence="3 4">DSM 11254</strain>
    </source>
</reference>
<dbReference type="EMBL" id="CP046244">
    <property type="protein sequence ID" value="QGP92579.1"/>
    <property type="molecule type" value="Genomic_DNA"/>
</dbReference>
<keyword evidence="1 3" id="KW-0378">Hydrolase</keyword>
<dbReference type="EC" id="3.5.4.45" evidence="3"/>
<evidence type="ECO:0000313" key="3">
    <source>
        <dbReference type="EMBL" id="QGP92579.1"/>
    </source>
</evidence>
<protein>
    <submittedName>
        <fullName evidence="3">Melamine deaminase</fullName>
        <ecNumber evidence="3">3.5.4.45</ecNumber>
    </submittedName>
</protein>
<dbReference type="Gene3D" id="3.20.20.140">
    <property type="entry name" value="Metal-dependent hydrolases"/>
    <property type="match status" value="1"/>
</dbReference>
<dbReference type="Proteomes" id="UP000425916">
    <property type="component" value="Chromosome"/>
</dbReference>
<evidence type="ECO:0000313" key="4">
    <source>
        <dbReference type="Proteomes" id="UP000425916"/>
    </source>
</evidence>
<dbReference type="InterPro" id="IPR011059">
    <property type="entry name" value="Metal-dep_hydrolase_composite"/>
</dbReference>
<dbReference type="InterPro" id="IPR050287">
    <property type="entry name" value="MTA/SAH_deaminase"/>
</dbReference>